<protein>
    <submittedName>
        <fullName evidence="6">Decarboxylating 6-phosphogluconate dehydrogenase</fullName>
    </submittedName>
</protein>
<dbReference type="InterPro" id="IPR036291">
    <property type="entry name" value="NAD(P)-bd_dom_sf"/>
</dbReference>
<evidence type="ECO:0000256" key="1">
    <source>
        <dbReference type="ARBA" id="ARBA00008419"/>
    </source>
</evidence>
<evidence type="ECO:0000313" key="7">
    <source>
        <dbReference type="Proteomes" id="UP001500427"/>
    </source>
</evidence>
<dbReference type="InterPro" id="IPR008927">
    <property type="entry name" value="6-PGluconate_DH-like_C_sf"/>
</dbReference>
<dbReference type="Gene3D" id="3.40.50.720">
    <property type="entry name" value="NAD(P)-binding Rossmann-like Domain"/>
    <property type="match status" value="1"/>
</dbReference>
<dbReference type="PANTHER" id="PTHR11811">
    <property type="entry name" value="6-PHOSPHOGLUCONATE DEHYDROGENASE"/>
    <property type="match status" value="1"/>
</dbReference>
<dbReference type="NCBIfam" id="NF007161">
    <property type="entry name" value="PRK09599.1"/>
    <property type="match status" value="1"/>
</dbReference>
<dbReference type="PRINTS" id="PR00076">
    <property type="entry name" value="6PGDHDRGNASE"/>
</dbReference>
<comment type="caution">
    <text evidence="6">The sequence shown here is derived from an EMBL/GenBank/DDBJ whole genome shotgun (WGS) entry which is preliminary data.</text>
</comment>
<dbReference type="RefSeq" id="WP_425583890.1">
    <property type="nucleotide sequence ID" value="NZ_BAABIW010000004.1"/>
</dbReference>
<dbReference type="InterPro" id="IPR013328">
    <property type="entry name" value="6PGD_dom2"/>
</dbReference>
<proteinExistence type="inferred from homology"/>
<feature type="region of interest" description="Disordered" evidence="4">
    <location>
        <begin position="298"/>
        <end position="382"/>
    </location>
</feature>
<accession>A0ABP9J1G6</accession>
<keyword evidence="3" id="KW-0311">Gluconate utilization</keyword>
<dbReference type="Pfam" id="PF00393">
    <property type="entry name" value="6PGD"/>
    <property type="match status" value="1"/>
</dbReference>
<dbReference type="InterPro" id="IPR006115">
    <property type="entry name" value="6PGDH_NADP-bd"/>
</dbReference>
<evidence type="ECO:0000313" key="6">
    <source>
        <dbReference type="EMBL" id="GAA5017578.1"/>
    </source>
</evidence>
<sequence length="382" mass="40559">MQLGLIGLGKMGGNMRERLRRAGHEVVGYDRNPDVADVRTLPALVKALDAPRVVWVMVPAGDPTRETVAKLADLLEPGDLVIDGGNSRFTDDFENAKLLAEKKIGYVDCGVSGGIWGLENGYGLMCGGDKKWVKAAMPIFDALRPEGPREEGFVHAGKVGAGHYTKMVHNGIEYGLMAAYAEGYELLEKKDIVTDVPGAFKAWSRGTVVRSWLLDLMVDALEENPHLDDVSDYTNDSGEGRWTVEEAIALSVPMPVISASLFARFASRQSSSPTMQAVAALRGQFGGHQVMTIAEGETLRKGDVPATAKRSAKKESPTKQAARRGSAKKASSKAAASASKANVGAAKATAASGRASSTRATDSADTVRGQKRAAKKTTATKA</sequence>
<dbReference type="InterPro" id="IPR004849">
    <property type="entry name" value="6DGDH_YqeC"/>
</dbReference>
<keyword evidence="7" id="KW-1185">Reference proteome</keyword>
<dbReference type="NCBIfam" id="TIGR00872">
    <property type="entry name" value="gnd_rel"/>
    <property type="match status" value="1"/>
</dbReference>
<dbReference type="EMBL" id="BAABIW010000004">
    <property type="protein sequence ID" value="GAA5017578.1"/>
    <property type="molecule type" value="Genomic_DNA"/>
</dbReference>
<feature type="compositionally biased region" description="Low complexity" evidence="4">
    <location>
        <begin position="332"/>
        <end position="364"/>
    </location>
</feature>
<dbReference type="Proteomes" id="UP001500427">
    <property type="component" value="Unassembled WGS sequence"/>
</dbReference>
<name>A0ABP9J1G6_9MICO</name>
<evidence type="ECO:0000256" key="3">
    <source>
        <dbReference type="ARBA" id="ARBA00023064"/>
    </source>
</evidence>
<gene>
    <name evidence="6" type="primary">gnd</name>
    <name evidence="6" type="ORF">GCM10023258_03910</name>
</gene>
<organism evidence="6 7">
    <name type="scientific">Terrabacter aeriphilus</name>
    <dbReference type="NCBI Taxonomy" id="515662"/>
    <lineage>
        <taxon>Bacteria</taxon>
        <taxon>Bacillati</taxon>
        <taxon>Actinomycetota</taxon>
        <taxon>Actinomycetes</taxon>
        <taxon>Micrococcales</taxon>
        <taxon>Intrasporangiaceae</taxon>
        <taxon>Terrabacter</taxon>
    </lineage>
</organism>
<dbReference type="SUPFAM" id="SSF51735">
    <property type="entry name" value="NAD(P)-binding Rossmann-fold domains"/>
    <property type="match status" value="1"/>
</dbReference>
<feature type="domain" description="6-phosphogluconate dehydrogenase C-terminal" evidence="5">
    <location>
        <begin position="162"/>
        <end position="358"/>
    </location>
</feature>
<dbReference type="Gene3D" id="1.10.1040.10">
    <property type="entry name" value="N-(1-d-carboxylethyl)-l-norvaline Dehydrogenase, domain 2"/>
    <property type="match status" value="1"/>
</dbReference>
<reference evidence="7" key="1">
    <citation type="journal article" date="2019" name="Int. J. Syst. Evol. Microbiol.">
        <title>The Global Catalogue of Microorganisms (GCM) 10K type strain sequencing project: providing services to taxonomists for standard genome sequencing and annotation.</title>
        <authorList>
            <consortium name="The Broad Institute Genomics Platform"/>
            <consortium name="The Broad Institute Genome Sequencing Center for Infectious Disease"/>
            <person name="Wu L."/>
            <person name="Ma J."/>
        </authorList>
    </citation>
    <scope>NUCLEOTIDE SEQUENCE [LARGE SCALE GENOMIC DNA]</scope>
    <source>
        <strain evidence="7">JCM 17687</strain>
    </source>
</reference>
<dbReference type="SUPFAM" id="SSF48179">
    <property type="entry name" value="6-phosphogluconate dehydrogenase C-terminal domain-like"/>
    <property type="match status" value="1"/>
</dbReference>
<dbReference type="InterPro" id="IPR006114">
    <property type="entry name" value="6PGDH_C"/>
</dbReference>
<comment type="similarity">
    <text evidence="1">Belongs to the 6-phosphogluconate dehydrogenase family.</text>
</comment>
<evidence type="ECO:0000259" key="5">
    <source>
        <dbReference type="SMART" id="SM01350"/>
    </source>
</evidence>
<dbReference type="Pfam" id="PF03446">
    <property type="entry name" value="NAD_binding_2"/>
    <property type="match status" value="1"/>
</dbReference>
<keyword evidence="2" id="KW-0560">Oxidoreductase</keyword>
<dbReference type="SMART" id="SM01350">
    <property type="entry name" value="6PGD"/>
    <property type="match status" value="1"/>
</dbReference>
<evidence type="ECO:0000256" key="2">
    <source>
        <dbReference type="ARBA" id="ARBA00023002"/>
    </source>
</evidence>
<feature type="compositionally biased region" description="Basic residues" evidence="4">
    <location>
        <begin position="321"/>
        <end position="331"/>
    </location>
</feature>
<dbReference type="InterPro" id="IPR006183">
    <property type="entry name" value="Pgluconate_DH"/>
</dbReference>
<evidence type="ECO:0000256" key="4">
    <source>
        <dbReference type="SAM" id="MobiDB-lite"/>
    </source>
</evidence>